<gene>
    <name evidence="1" type="ORF">TM35_000282200</name>
</gene>
<keyword evidence="2" id="KW-1185">Reference proteome</keyword>
<name>A0A1X0NP73_9TRYP</name>
<dbReference type="Proteomes" id="UP000192257">
    <property type="component" value="Unassembled WGS sequence"/>
</dbReference>
<dbReference type="EMBL" id="NBCO01000028">
    <property type="protein sequence ID" value="ORC86504.1"/>
    <property type="molecule type" value="Genomic_DNA"/>
</dbReference>
<sequence>MHSHECCPLAPFIRRKRVRRPVAPHFRGSHGQAMLSCGRPLATSREQSAASERARFAEALFIPRRSRNAHQHTISSFILLNPPLFESPCGKSRPRKMVTIATPRGIYRFRHWGKTERQQKFMIHHLRDSYRLLYHDREARSTVEIEYKNQKIHVPYKLKVGFFPPPSALSQLRLSQSRKKTTAGI</sequence>
<evidence type="ECO:0000313" key="2">
    <source>
        <dbReference type="Proteomes" id="UP000192257"/>
    </source>
</evidence>
<dbReference type="GeneID" id="39988031"/>
<comment type="caution">
    <text evidence="1">The sequence shown here is derived from an EMBL/GenBank/DDBJ whole genome shotgun (WGS) entry which is preliminary data.</text>
</comment>
<proteinExistence type="predicted"/>
<evidence type="ECO:0000313" key="1">
    <source>
        <dbReference type="EMBL" id="ORC86504.1"/>
    </source>
</evidence>
<organism evidence="1 2">
    <name type="scientific">Trypanosoma theileri</name>
    <dbReference type="NCBI Taxonomy" id="67003"/>
    <lineage>
        <taxon>Eukaryota</taxon>
        <taxon>Discoba</taxon>
        <taxon>Euglenozoa</taxon>
        <taxon>Kinetoplastea</taxon>
        <taxon>Metakinetoplastina</taxon>
        <taxon>Trypanosomatida</taxon>
        <taxon>Trypanosomatidae</taxon>
        <taxon>Trypanosoma</taxon>
    </lineage>
</organism>
<dbReference type="AlphaFoldDB" id="A0A1X0NP73"/>
<dbReference type="RefSeq" id="XP_028880570.1">
    <property type="nucleotide sequence ID" value="XM_029028251.1"/>
</dbReference>
<protein>
    <submittedName>
        <fullName evidence="1">Uncharacterized protein</fullName>
    </submittedName>
</protein>
<reference evidence="1 2" key="1">
    <citation type="submission" date="2017-03" db="EMBL/GenBank/DDBJ databases">
        <title>An alternative strategy for trypanosome survival in the mammalian bloodstream revealed through genome and transcriptome analysis of the ubiquitous bovine parasite Trypanosoma (Megatrypanum) theileri.</title>
        <authorList>
            <person name="Kelly S."/>
            <person name="Ivens A."/>
            <person name="Mott A."/>
            <person name="O'Neill E."/>
            <person name="Emms D."/>
            <person name="Macleod O."/>
            <person name="Voorheis P."/>
            <person name="Matthews J."/>
            <person name="Matthews K."/>
            <person name="Carrington M."/>
        </authorList>
    </citation>
    <scope>NUCLEOTIDE SEQUENCE [LARGE SCALE GENOMIC DNA]</scope>
    <source>
        <strain evidence="1">Edinburgh</strain>
    </source>
</reference>
<accession>A0A1X0NP73</accession>
<dbReference type="VEuPathDB" id="TriTrypDB:TM35_000282200"/>